<feature type="domain" description="Protein kinase" evidence="10">
    <location>
        <begin position="155"/>
        <end position="486"/>
    </location>
</feature>
<evidence type="ECO:0000256" key="8">
    <source>
        <dbReference type="ARBA" id="ARBA00048679"/>
    </source>
</evidence>
<keyword evidence="2" id="KW-0723">Serine/threonine-protein kinase</keyword>
<accession>A0A0F4YZ79</accession>
<feature type="compositionally biased region" description="Pro residues" evidence="9">
    <location>
        <begin position="652"/>
        <end position="662"/>
    </location>
</feature>
<feature type="compositionally biased region" description="Basic and acidic residues" evidence="9">
    <location>
        <begin position="624"/>
        <end position="634"/>
    </location>
</feature>
<feature type="compositionally biased region" description="Polar residues" evidence="9">
    <location>
        <begin position="686"/>
        <end position="704"/>
    </location>
</feature>
<dbReference type="GO" id="GO:0005524">
    <property type="term" value="F:ATP binding"/>
    <property type="evidence" value="ECO:0007669"/>
    <property type="project" value="UniProtKB-KW"/>
</dbReference>
<evidence type="ECO:0000256" key="2">
    <source>
        <dbReference type="ARBA" id="ARBA00022527"/>
    </source>
</evidence>
<dbReference type="GeneID" id="25315390"/>
<keyword evidence="4" id="KW-0547">Nucleotide-binding</keyword>
<dbReference type="SUPFAM" id="SSF56112">
    <property type="entry name" value="Protein kinase-like (PK-like)"/>
    <property type="match status" value="1"/>
</dbReference>
<keyword evidence="3" id="KW-0808">Transferase</keyword>
<evidence type="ECO:0000256" key="5">
    <source>
        <dbReference type="ARBA" id="ARBA00022777"/>
    </source>
</evidence>
<feature type="region of interest" description="Disordered" evidence="9">
    <location>
        <begin position="492"/>
        <end position="607"/>
    </location>
</feature>
<keyword evidence="12" id="KW-1185">Reference proteome</keyword>
<dbReference type="OrthoDB" id="5986190at2759"/>
<keyword evidence="5" id="KW-0418">Kinase</keyword>
<dbReference type="Gene3D" id="1.10.510.10">
    <property type="entry name" value="Transferase(Phosphotransferase) domain 1"/>
    <property type="match status" value="1"/>
</dbReference>
<comment type="catalytic activity">
    <reaction evidence="8">
        <text>L-seryl-[protein] + ATP = O-phospho-L-seryl-[protein] + ADP + H(+)</text>
        <dbReference type="Rhea" id="RHEA:17989"/>
        <dbReference type="Rhea" id="RHEA-COMP:9863"/>
        <dbReference type="Rhea" id="RHEA-COMP:11604"/>
        <dbReference type="ChEBI" id="CHEBI:15378"/>
        <dbReference type="ChEBI" id="CHEBI:29999"/>
        <dbReference type="ChEBI" id="CHEBI:30616"/>
        <dbReference type="ChEBI" id="CHEBI:83421"/>
        <dbReference type="ChEBI" id="CHEBI:456216"/>
        <dbReference type="EC" id="2.7.11.1"/>
    </reaction>
</comment>
<feature type="compositionally biased region" description="Polar residues" evidence="9">
    <location>
        <begin position="635"/>
        <end position="646"/>
    </location>
</feature>
<evidence type="ECO:0000256" key="3">
    <source>
        <dbReference type="ARBA" id="ARBA00022679"/>
    </source>
</evidence>
<gene>
    <name evidence="11" type="ORF">T310_3040</name>
</gene>
<dbReference type="InterPro" id="IPR011009">
    <property type="entry name" value="Kinase-like_dom_sf"/>
</dbReference>
<proteinExistence type="predicted"/>
<evidence type="ECO:0000256" key="4">
    <source>
        <dbReference type="ARBA" id="ARBA00022741"/>
    </source>
</evidence>
<reference evidence="11 12" key="1">
    <citation type="submission" date="2015-04" db="EMBL/GenBank/DDBJ databases">
        <authorList>
            <person name="Heijne W.H."/>
            <person name="Fedorova N.D."/>
            <person name="Nierman W.C."/>
            <person name="Vollebregt A.W."/>
            <person name="Zhao Z."/>
            <person name="Wu L."/>
            <person name="Kumar M."/>
            <person name="Stam H."/>
            <person name="van den Berg M.A."/>
            <person name="Pel H.J."/>
        </authorList>
    </citation>
    <scope>NUCLEOTIDE SEQUENCE [LARGE SCALE GENOMIC DNA]</scope>
    <source>
        <strain evidence="11 12">CBS 393.64</strain>
    </source>
</reference>
<organism evidence="11 12">
    <name type="scientific">Rasamsonia emersonii (strain ATCC 16479 / CBS 393.64 / IMI 116815)</name>
    <dbReference type="NCBI Taxonomy" id="1408163"/>
    <lineage>
        <taxon>Eukaryota</taxon>
        <taxon>Fungi</taxon>
        <taxon>Dikarya</taxon>
        <taxon>Ascomycota</taxon>
        <taxon>Pezizomycotina</taxon>
        <taxon>Eurotiomycetes</taxon>
        <taxon>Eurotiomycetidae</taxon>
        <taxon>Eurotiales</taxon>
        <taxon>Trichocomaceae</taxon>
        <taxon>Rasamsonia</taxon>
    </lineage>
</organism>
<sequence length="946" mass="107260">MATNNSPFIDFFHWVDKHKVKGIDGSGNPAHYVPYAELERYWQPDRIAIVLRSFNYNRPINVVINEVIRRFLRIFSILVYISRPGAPKVSYIQQFCRLDLDDYNLPFMTKPPAFSEAPDGEETFKDFLEYQFRFWPVPLDPKMHMKRLPTQCVLPITLERTLSGRKSDTAVIKKCVLQPSSNLTVPGDTIVMKEYRETELDFSFSNEVEAYTVLENQGEMEKASKYFLRYYGSFIQNGKGFILLEYADQGSLLDFFRKNHLPHERGELHRLWKSLSSNLLRGLEMLHSLNERVTEDVLRGIHQDLKPANIFVFSGEDGTPYSYRFKIGDFGLSSISLVKAKGKEMAGPDNKSTKMYGAPELTNYYQDLAHLDKGVTWEVDIWSLGCVLFEVAVWATCGERGREEFLEKRERDTAKVPHHHAQGYGGSFHDGEKRIGAVDEMFVTIVERRRVFDDLTEPLAHIVLEEMLLPKDKKRLNASQLLTRFLRKLDIPPSASHKQKPSLEPLEISPQSRENGAQPSETDPRFVSSPQSAGVRSPDGYNSPGPVFDGDPGPAGLRFGQTWHRHEMDSSDWSRDDVLGAQGAGNQKFMPSNLTSTLPLPHDQRPSHVSALPIQLNGAADLPYRPHSDSDSNRSELPTTDSQVTRYLNHAPPGPVYPPTPQPGLLQQNPVQYGSPRPENALPVPAQSSRSGNPTPEDTGQATTVPPRESRRAQTATTREYPMTSVDQVITWITKKKKNDKRNIHTDPMPGQVEALHQLKNREQIFVIDDSTSMRTHHWNDVIQTFKALAYLVKSADPNGIELFLTSMPQRGQKARKDTTKKLIRFLKGCANQSALGNCNMEDSLGQILERVKRNLSSRVSVYIFTDAVWEPSEEIVCGVDVPIRSLVKEMERRNLPRTDIVDQRYYRGNVWLMLIGSISKQIDKVKDVDDSKGHNDTREGDKGAG</sequence>
<dbReference type="AlphaFoldDB" id="A0A0F4YZ79"/>
<evidence type="ECO:0000256" key="6">
    <source>
        <dbReference type="ARBA" id="ARBA00022840"/>
    </source>
</evidence>
<dbReference type="InterPro" id="IPR000719">
    <property type="entry name" value="Prot_kinase_dom"/>
</dbReference>
<comment type="caution">
    <text evidence="11">The sequence shown here is derived from an EMBL/GenBank/DDBJ whole genome shotgun (WGS) entry which is preliminary data.</text>
</comment>
<dbReference type="EC" id="2.7.11.1" evidence="1"/>
<dbReference type="SMART" id="SM00220">
    <property type="entry name" value="S_TKc"/>
    <property type="match status" value="1"/>
</dbReference>
<evidence type="ECO:0000259" key="10">
    <source>
        <dbReference type="PROSITE" id="PS50011"/>
    </source>
</evidence>
<dbReference type="EMBL" id="LASV01000118">
    <property type="protein sequence ID" value="KKA22933.1"/>
    <property type="molecule type" value="Genomic_DNA"/>
</dbReference>
<dbReference type="GO" id="GO:0004674">
    <property type="term" value="F:protein serine/threonine kinase activity"/>
    <property type="evidence" value="ECO:0007669"/>
    <property type="project" value="UniProtKB-KW"/>
</dbReference>
<dbReference type="Pfam" id="PF00069">
    <property type="entry name" value="Pkinase"/>
    <property type="match status" value="1"/>
</dbReference>
<comment type="catalytic activity">
    <reaction evidence="7">
        <text>L-threonyl-[protein] + ATP = O-phospho-L-threonyl-[protein] + ADP + H(+)</text>
        <dbReference type="Rhea" id="RHEA:46608"/>
        <dbReference type="Rhea" id="RHEA-COMP:11060"/>
        <dbReference type="Rhea" id="RHEA-COMP:11605"/>
        <dbReference type="ChEBI" id="CHEBI:15378"/>
        <dbReference type="ChEBI" id="CHEBI:30013"/>
        <dbReference type="ChEBI" id="CHEBI:30616"/>
        <dbReference type="ChEBI" id="CHEBI:61977"/>
        <dbReference type="ChEBI" id="CHEBI:456216"/>
        <dbReference type="EC" id="2.7.11.1"/>
    </reaction>
</comment>
<feature type="compositionally biased region" description="Basic and acidic residues" evidence="9">
    <location>
        <begin position="564"/>
        <end position="578"/>
    </location>
</feature>
<evidence type="ECO:0000256" key="9">
    <source>
        <dbReference type="SAM" id="MobiDB-lite"/>
    </source>
</evidence>
<evidence type="ECO:0000256" key="1">
    <source>
        <dbReference type="ARBA" id="ARBA00012513"/>
    </source>
</evidence>
<dbReference type="STRING" id="1408163.A0A0F4YZ79"/>
<feature type="region of interest" description="Disordered" evidence="9">
    <location>
        <begin position="408"/>
        <end position="429"/>
    </location>
</feature>
<evidence type="ECO:0000256" key="7">
    <source>
        <dbReference type="ARBA" id="ARBA00047899"/>
    </source>
</evidence>
<protein>
    <recommendedName>
        <fullName evidence="1">non-specific serine/threonine protein kinase</fullName>
        <ecNumber evidence="1">2.7.11.1</ecNumber>
    </recommendedName>
</protein>
<keyword evidence="6" id="KW-0067">ATP-binding</keyword>
<dbReference type="PROSITE" id="PS50011">
    <property type="entry name" value="PROTEIN_KINASE_DOM"/>
    <property type="match status" value="1"/>
</dbReference>
<name>A0A0F4YZ79_RASE3</name>
<evidence type="ECO:0000313" key="12">
    <source>
        <dbReference type="Proteomes" id="UP000053958"/>
    </source>
</evidence>
<dbReference type="Proteomes" id="UP000053958">
    <property type="component" value="Unassembled WGS sequence"/>
</dbReference>
<dbReference type="PANTHER" id="PTHR43671">
    <property type="entry name" value="SERINE/THREONINE-PROTEIN KINASE NEK"/>
    <property type="match status" value="1"/>
</dbReference>
<feature type="compositionally biased region" description="Polar residues" evidence="9">
    <location>
        <begin position="509"/>
        <end position="521"/>
    </location>
</feature>
<dbReference type="InterPro" id="IPR050660">
    <property type="entry name" value="NEK_Ser/Thr_kinase"/>
</dbReference>
<dbReference type="PANTHER" id="PTHR43671:SF98">
    <property type="entry name" value="SERINE_THREONINE-PROTEIN KINASE NEK11"/>
    <property type="match status" value="1"/>
</dbReference>
<evidence type="ECO:0000313" key="11">
    <source>
        <dbReference type="EMBL" id="KKA22933.1"/>
    </source>
</evidence>
<feature type="region of interest" description="Disordered" evidence="9">
    <location>
        <begin position="620"/>
        <end position="718"/>
    </location>
</feature>
<dbReference type="RefSeq" id="XP_013329545.1">
    <property type="nucleotide sequence ID" value="XM_013474091.1"/>
</dbReference>
<dbReference type="CDD" id="cd00180">
    <property type="entry name" value="PKc"/>
    <property type="match status" value="1"/>
</dbReference>
<feature type="compositionally biased region" description="Polar residues" evidence="9">
    <location>
        <begin position="589"/>
        <end position="598"/>
    </location>
</feature>